<dbReference type="SUPFAM" id="SSF48317">
    <property type="entry name" value="Acid phosphatase/Vanadium-dependent haloperoxidase"/>
    <property type="match status" value="1"/>
</dbReference>
<feature type="signal peptide" evidence="2">
    <location>
        <begin position="1"/>
        <end position="18"/>
    </location>
</feature>
<dbReference type="PROSITE" id="PS51257">
    <property type="entry name" value="PROKAR_LIPOPROTEIN"/>
    <property type="match status" value="1"/>
</dbReference>
<sequence length="785" mass="83839">MLRIHNPFALTLPIVASAVLTACYDQNTTYSNPGVPAGVSYEQTVAEPTLTGNELTIVDNLATNNIADSTGFSEDTNPMLQILSGFDDIYLMGQSDWEDGTSATNSTSEIFSVVNFSNAHILNDTVWQENYDYVATLTEPGETSPDLDRTSPSVLVHAYLDDQREKGFSITSGLGPLANIYRNAANSTSPYSINDADEGTIDVQTDASTSYTIDIDSGTLWDSDQGYGSLATNYGTYGSEENGDLGYLVDLLDVIKNYGVSTEPAKYHFLSPRPWRINTSYGILDFTDGGTSDSSVDSDSVAVDTAFADSTLYAPTCVGADDTTETTKYYETTDPDTGSDDTALLHPITALICAGRQIYASDGTNNKEYSEAMDDGLSISAYYSSRAKDGAFPSGHTAEAFDRGLGLAYAIPSRFSQMVARSADLGENRIVVGMHSPLDVIGGRIFGTAATAAVLYNNADAAALALNQANSYFEEKASDAGFESIIDFANCVQDDTCDDSEYSDDYSDHDTIKETYKKYMTYGFTKLDEPSADPEVPKGAEVLLKSRQPYLTAAQRRAVLATTEIDSNYPVINESRGWGRINLVDAADGYSAFNGDVNVDMDASDGGFSQYDRWRNDISGVGRLKKSGTGTLSLEGNNSYTGGTYLTEGELVAASQTAFGTYTVYQNAGTLTVAIEKGASDSSHGTLSVSDYVQEAGSLSLNLADNAKISADNGIFIDGGLLSLTVPALNSATTYTIMSAGGIYGTYDTDNVTVVDTEGNSDYSVSVNYNDSTVRVTITPDSGTL</sequence>
<reference evidence="4 5" key="1">
    <citation type="submission" date="2020-11" db="EMBL/GenBank/DDBJ databases">
        <title>Vibrio nitrifigilis sp. nov., a marine nitrogen-fixing bacterium isolated from the lagoon sediment of an islet inside an atoll.</title>
        <authorList>
            <person name="Wang L.-T."/>
            <person name="Shieh W.Y."/>
        </authorList>
    </citation>
    <scope>NUCLEOTIDE SEQUENCE [LARGE SCALE GENOMIC DNA]</scope>
    <source>
        <strain evidence="4 5">NFV-1</strain>
    </source>
</reference>
<evidence type="ECO:0000259" key="3">
    <source>
        <dbReference type="Pfam" id="PF01569"/>
    </source>
</evidence>
<organism evidence="4 5">
    <name type="scientific">Vibrio nitrifigilis</name>
    <dbReference type="NCBI Taxonomy" id="2789781"/>
    <lineage>
        <taxon>Bacteria</taxon>
        <taxon>Pseudomonadati</taxon>
        <taxon>Pseudomonadota</taxon>
        <taxon>Gammaproteobacteria</taxon>
        <taxon>Vibrionales</taxon>
        <taxon>Vibrionaceae</taxon>
        <taxon>Vibrio</taxon>
    </lineage>
</organism>
<accession>A0ABS0GHI5</accession>
<evidence type="ECO:0000313" key="4">
    <source>
        <dbReference type="EMBL" id="MBF9001896.1"/>
    </source>
</evidence>
<dbReference type="EMBL" id="JADPMR010000003">
    <property type="protein sequence ID" value="MBF9001896.1"/>
    <property type="molecule type" value="Genomic_DNA"/>
</dbReference>
<gene>
    <name evidence="4" type="ORF">I1A42_15520</name>
</gene>
<feature type="chain" id="PRO_5045680095" evidence="2">
    <location>
        <begin position="19"/>
        <end position="785"/>
    </location>
</feature>
<proteinExistence type="predicted"/>
<dbReference type="InterPro" id="IPR000326">
    <property type="entry name" value="PAP2/HPO"/>
</dbReference>
<dbReference type="NCBIfam" id="TIGR02601">
    <property type="entry name" value="autotrns_rpt"/>
    <property type="match status" value="1"/>
</dbReference>
<feature type="domain" description="Phosphatidic acid phosphatase type 2/haloperoxidase" evidence="3">
    <location>
        <begin position="381"/>
        <end position="456"/>
    </location>
</feature>
<dbReference type="RefSeq" id="WP_196123980.1">
    <property type="nucleotide sequence ID" value="NZ_JADPMR010000003.1"/>
</dbReference>
<dbReference type="InterPro" id="IPR013425">
    <property type="entry name" value="Autotrns_rpt"/>
</dbReference>
<evidence type="ECO:0000313" key="5">
    <source>
        <dbReference type="Proteomes" id="UP000597206"/>
    </source>
</evidence>
<keyword evidence="1 2" id="KW-0732">Signal</keyword>
<dbReference type="Proteomes" id="UP000597206">
    <property type="component" value="Unassembled WGS sequence"/>
</dbReference>
<comment type="caution">
    <text evidence="4">The sequence shown here is derived from an EMBL/GenBank/DDBJ whole genome shotgun (WGS) entry which is preliminary data.</text>
</comment>
<dbReference type="Gene3D" id="1.20.144.10">
    <property type="entry name" value="Phosphatidic acid phosphatase type 2/haloperoxidase"/>
    <property type="match status" value="1"/>
</dbReference>
<protein>
    <submittedName>
        <fullName evidence="4">Phosphatase PAP2 family protein</fullName>
    </submittedName>
</protein>
<evidence type="ECO:0000256" key="1">
    <source>
        <dbReference type="ARBA" id="ARBA00022729"/>
    </source>
</evidence>
<dbReference type="Pfam" id="PF12951">
    <property type="entry name" value="PATR"/>
    <property type="match status" value="1"/>
</dbReference>
<name>A0ABS0GHI5_9VIBR</name>
<dbReference type="Pfam" id="PF01569">
    <property type="entry name" value="PAP2"/>
    <property type="match status" value="1"/>
</dbReference>
<dbReference type="InterPro" id="IPR036938">
    <property type="entry name" value="PAP2/HPO_sf"/>
</dbReference>
<keyword evidence="5" id="KW-1185">Reference proteome</keyword>
<evidence type="ECO:0000256" key="2">
    <source>
        <dbReference type="SAM" id="SignalP"/>
    </source>
</evidence>